<evidence type="ECO:0000259" key="2">
    <source>
        <dbReference type="PROSITE" id="PS51782"/>
    </source>
</evidence>
<protein>
    <submittedName>
        <fullName evidence="3">Murein DD-endopeptidase MepM and murein hydrolase activator NlpD, contain LysM domain</fullName>
    </submittedName>
</protein>
<feature type="domain" description="LysM" evidence="2">
    <location>
        <begin position="1"/>
        <end position="35"/>
    </location>
</feature>
<dbReference type="AlphaFoldDB" id="A0A1I6D1V0"/>
<dbReference type="SUPFAM" id="SSF51261">
    <property type="entry name" value="Duplicated hybrid motif"/>
    <property type="match status" value="1"/>
</dbReference>
<feature type="domain" description="LysM" evidence="2">
    <location>
        <begin position="41"/>
        <end position="85"/>
    </location>
</feature>
<dbReference type="CDD" id="cd00118">
    <property type="entry name" value="LysM"/>
    <property type="match status" value="2"/>
</dbReference>
<evidence type="ECO:0000313" key="3">
    <source>
        <dbReference type="EMBL" id="SFQ99449.1"/>
    </source>
</evidence>
<dbReference type="InterPro" id="IPR011055">
    <property type="entry name" value="Dup_hybrid_motif"/>
</dbReference>
<dbReference type="RefSeq" id="WP_131820600.1">
    <property type="nucleotide sequence ID" value="NZ_FOYM01000004.1"/>
</dbReference>
<dbReference type="InterPro" id="IPR050570">
    <property type="entry name" value="Cell_wall_metabolism_enzyme"/>
</dbReference>
<dbReference type="InterPro" id="IPR036779">
    <property type="entry name" value="LysM_dom_sf"/>
</dbReference>
<dbReference type="Pfam" id="PF01551">
    <property type="entry name" value="Peptidase_M23"/>
    <property type="match status" value="1"/>
</dbReference>
<dbReference type="PANTHER" id="PTHR21666:SF289">
    <property type="entry name" value="L-ALA--D-GLU ENDOPEPTIDASE"/>
    <property type="match status" value="1"/>
</dbReference>
<name>A0A1I6D1V0_9FIRM</name>
<dbReference type="Gene3D" id="2.70.70.10">
    <property type="entry name" value="Glucose Permease (Domain IIA)"/>
    <property type="match status" value="1"/>
</dbReference>
<gene>
    <name evidence="3" type="ORF">SAMN05660706_104102</name>
</gene>
<evidence type="ECO:0000256" key="1">
    <source>
        <dbReference type="ARBA" id="ARBA00022729"/>
    </source>
</evidence>
<dbReference type="Proteomes" id="UP000199584">
    <property type="component" value="Unassembled WGS sequence"/>
</dbReference>
<dbReference type="STRING" id="39060.SAMN05660706_104102"/>
<keyword evidence="3" id="KW-0378">Hydrolase</keyword>
<organism evidence="3 4">
    <name type="scientific">Desulfoscipio geothermicus DSM 3669</name>
    <dbReference type="NCBI Taxonomy" id="1121426"/>
    <lineage>
        <taxon>Bacteria</taxon>
        <taxon>Bacillati</taxon>
        <taxon>Bacillota</taxon>
        <taxon>Clostridia</taxon>
        <taxon>Eubacteriales</taxon>
        <taxon>Desulfallaceae</taxon>
        <taxon>Desulfoscipio</taxon>
    </lineage>
</organism>
<dbReference type="SMART" id="SM00257">
    <property type="entry name" value="LysM"/>
    <property type="match status" value="2"/>
</dbReference>
<evidence type="ECO:0000313" key="4">
    <source>
        <dbReference type="Proteomes" id="UP000199584"/>
    </source>
</evidence>
<dbReference type="EMBL" id="FOYM01000004">
    <property type="protein sequence ID" value="SFQ99449.1"/>
    <property type="molecule type" value="Genomic_DNA"/>
</dbReference>
<dbReference type="InterPro" id="IPR018392">
    <property type="entry name" value="LysM"/>
</dbReference>
<dbReference type="Pfam" id="PF01476">
    <property type="entry name" value="LysM"/>
    <property type="match status" value="2"/>
</dbReference>
<accession>A0A1I6D1V0</accession>
<dbReference type="PANTHER" id="PTHR21666">
    <property type="entry name" value="PEPTIDASE-RELATED"/>
    <property type="match status" value="1"/>
</dbReference>
<keyword evidence="1" id="KW-0732">Signal</keyword>
<reference evidence="4" key="1">
    <citation type="submission" date="2016-10" db="EMBL/GenBank/DDBJ databases">
        <authorList>
            <person name="Varghese N."/>
            <person name="Submissions S."/>
        </authorList>
    </citation>
    <scope>NUCLEOTIDE SEQUENCE [LARGE SCALE GENOMIC DNA]</scope>
    <source>
        <strain evidence="4">DSM 3669</strain>
    </source>
</reference>
<keyword evidence="4" id="KW-1185">Reference proteome</keyword>
<dbReference type="Gene3D" id="3.10.350.10">
    <property type="entry name" value="LysM domain"/>
    <property type="match status" value="2"/>
</dbReference>
<dbReference type="SUPFAM" id="SSF54106">
    <property type="entry name" value="LysM domain"/>
    <property type="match status" value="2"/>
</dbReference>
<dbReference type="PROSITE" id="PS51782">
    <property type="entry name" value="LYSM"/>
    <property type="match status" value="2"/>
</dbReference>
<dbReference type="FunFam" id="2.70.70.10:FF:000006">
    <property type="entry name" value="M23 family peptidase"/>
    <property type="match status" value="1"/>
</dbReference>
<dbReference type="CDD" id="cd12797">
    <property type="entry name" value="M23_peptidase"/>
    <property type="match status" value="1"/>
</dbReference>
<sequence length="235" mass="24867">MSGIAERYGIDVETILGANDLPNPHRLDVGQELVILPVKGLLHRVVPGETLAAIALRYRVEVESILEANSNLDPLGLQPGQKIIIPGARPVRTMRSTANVPATSRSGTARKFTLPVQGRLTAGYGQRTHPITGSRDFHEGWDLAAPEGTPIRAAAAGRVTFAGWDGGYGLAVRIDHGNGVTTLYAHASSILVSVGEQVSPGTVIARVGNTGLSTGPHVHLEVRVDGRPVDPGQYF</sequence>
<dbReference type="InterPro" id="IPR016047">
    <property type="entry name" value="M23ase_b-sheet_dom"/>
</dbReference>
<proteinExistence type="predicted"/>
<dbReference type="OrthoDB" id="9814460at2"/>
<dbReference type="GO" id="GO:0004222">
    <property type="term" value="F:metalloendopeptidase activity"/>
    <property type="evidence" value="ECO:0007669"/>
    <property type="project" value="TreeGrafter"/>
</dbReference>